<evidence type="ECO:0000313" key="3">
    <source>
        <dbReference type="Proteomes" id="UP000823896"/>
    </source>
</evidence>
<dbReference type="InterPro" id="IPR001584">
    <property type="entry name" value="Integrase_cat-core"/>
</dbReference>
<organism evidence="2 3">
    <name type="scientific">Candidatus Merdibacter merdavium</name>
    <dbReference type="NCBI Taxonomy" id="2838692"/>
    <lineage>
        <taxon>Bacteria</taxon>
        <taxon>Bacillati</taxon>
        <taxon>Bacillota</taxon>
        <taxon>Erysipelotrichia</taxon>
        <taxon>Erysipelotrichales</taxon>
        <taxon>Erysipelotrichaceae</taxon>
        <taxon>Merdibacter</taxon>
    </lineage>
</organism>
<dbReference type="SUPFAM" id="SSF53098">
    <property type="entry name" value="Ribonuclease H-like"/>
    <property type="match status" value="1"/>
</dbReference>
<evidence type="ECO:0000259" key="1">
    <source>
        <dbReference type="PROSITE" id="PS50994"/>
    </source>
</evidence>
<dbReference type="EMBL" id="DWWM01000056">
    <property type="protein sequence ID" value="HJC37255.1"/>
    <property type="molecule type" value="Genomic_DNA"/>
</dbReference>
<dbReference type="GO" id="GO:0004803">
    <property type="term" value="F:transposase activity"/>
    <property type="evidence" value="ECO:0007669"/>
    <property type="project" value="TreeGrafter"/>
</dbReference>
<evidence type="ECO:0000313" key="2">
    <source>
        <dbReference type="EMBL" id="HJC37255.1"/>
    </source>
</evidence>
<dbReference type="GO" id="GO:0032196">
    <property type="term" value="P:transposition"/>
    <property type="evidence" value="ECO:0007669"/>
    <property type="project" value="TreeGrafter"/>
</dbReference>
<dbReference type="Proteomes" id="UP000823896">
    <property type="component" value="Unassembled WGS sequence"/>
</dbReference>
<dbReference type="GO" id="GO:0005829">
    <property type="term" value="C:cytosol"/>
    <property type="evidence" value="ECO:0007669"/>
    <property type="project" value="TreeGrafter"/>
</dbReference>
<dbReference type="InterPro" id="IPR012337">
    <property type="entry name" value="RNaseH-like_sf"/>
</dbReference>
<dbReference type="Pfam" id="PF13936">
    <property type="entry name" value="HTH_38"/>
    <property type="match status" value="1"/>
</dbReference>
<reference evidence="2" key="2">
    <citation type="submission" date="2021-04" db="EMBL/GenBank/DDBJ databases">
        <authorList>
            <person name="Gilroy R."/>
        </authorList>
    </citation>
    <scope>NUCLEOTIDE SEQUENCE</scope>
    <source>
        <strain evidence="2">CHK187-11901</strain>
    </source>
</reference>
<reference evidence="2" key="1">
    <citation type="journal article" date="2021" name="PeerJ">
        <title>Extensive microbial diversity within the chicken gut microbiome revealed by metagenomics and culture.</title>
        <authorList>
            <person name="Gilroy R."/>
            <person name="Ravi A."/>
            <person name="Getino M."/>
            <person name="Pursley I."/>
            <person name="Horton D.L."/>
            <person name="Alikhan N.F."/>
            <person name="Baker D."/>
            <person name="Gharbi K."/>
            <person name="Hall N."/>
            <person name="Watson M."/>
            <person name="Adriaenssens E.M."/>
            <person name="Foster-Nyarko E."/>
            <person name="Jarju S."/>
            <person name="Secka A."/>
            <person name="Antonio M."/>
            <person name="Oren A."/>
            <person name="Chaudhuri R.R."/>
            <person name="La Ragione R."/>
            <person name="Hildebrand F."/>
            <person name="Pallen M.J."/>
        </authorList>
    </citation>
    <scope>NUCLEOTIDE SEQUENCE</scope>
    <source>
        <strain evidence="2">CHK187-11901</strain>
    </source>
</reference>
<accession>A0A9D2NRM5</accession>
<gene>
    <name evidence="2" type="ORF">H9702_09040</name>
</gene>
<dbReference type="GO" id="GO:0015074">
    <property type="term" value="P:DNA integration"/>
    <property type="evidence" value="ECO:0007669"/>
    <property type="project" value="InterPro"/>
</dbReference>
<dbReference type="AlphaFoldDB" id="A0A9D2NRM5"/>
<dbReference type="InterPro" id="IPR051917">
    <property type="entry name" value="Transposase-Integrase"/>
</dbReference>
<dbReference type="InterPro" id="IPR025246">
    <property type="entry name" value="IS30-like_HTH"/>
</dbReference>
<dbReference type="PROSITE" id="PS50994">
    <property type="entry name" value="INTEGRASE"/>
    <property type="match status" value="1"/>
</dbReference>
<sequence>MASSNKNLHITLDERKIIETGIHNGSTKTAIAKTIGKDKSTVGREIDIHRYRSYKCSLPLECNNYKHCRLGRHCRPSCSGFVPFSCYRRDHSPGACNGCAKVSSCHFDHFRYDASIADAQYRQTLSAAREGIDISESHLIEIGSLIRPLIKQGLSPYAILQAHPEVDISEKTIYTYIEDGTFKRAGVDLGPLDLRRQVSRKIKKKDKNHYKQRKDRKYLNGRLYKDYQVYIDEHPDARVVQMDTVYNNISEGPFMQTFKFMRYSFTLVIYHDAKDARSMLEGILLLEKILGAQMFNTEAEVLLTDRGTEFTLADEIEHRDDGTMRTRIFYCDPMQSAQKGSLENNHEEIRYICPKETDLHKLGLNGQDDANLITSHINSFPKERLNGRTPFEMLKFLNPEMAERFIQFGIVEIEKDKVVLKPYLLKK</sequence>
<comment type="caution">
    <text evidence="2">The sequence shown here is derived from an EMBL/GenBank/DDBJ whole genome shotgun (WGS) entry which is preliminary data.</text>
</comment>
<dbReference type="PANTHER" id="PTHR10948:SF23">
    <property type="entry name" value="TRANSPOSASE INSI FOR INSERTION SEQUENCE ELEMENT IS30A-RELATED"/>
    <property type="match status" value="1"/>
</dbReference>
<proteinExistence type="predicted"/>
<dbReference type="PANTHER" id="PTHR10948">
    <property type="entry name" value="TRANSPOSASE"/>
    <property type="match status" value="1"/>
</dbReference>
<name>A0A9D2NRM5_9FIRM</name>
<feature type="domain" description="Integrase catalytic" evidence="1">
    <location>
        <begin position="231"/>
        <end position="398"/>
    </location>
</feature>
<protein>
    <submittedName>
        <fullName evidence="2">Helix-turn-helix domain-containing protein</fullName>
    </submittedName>
</protein>